<protein>
    <submittedName>
        <fullName evidence="2">DUF4062 domain-containing protein</fullName>
    </submittedName>
</protein>
<evidence type="ECO:0000313" key="3">
    <source>
        <dbReference type="Proteomes" id="UP001318301"/>
    </source>
</evidence>
<dbReference type="InterPro" id="IPR025139">
    <property type="entry name" value="DUF4062"/>
</dbReference>
<accession>A0ABX0EWU4</accession>
<name>A0ABX0EWU4_9BACT</name>
<dbReference type="EMBL" id="SEWW01000007">
    <property type="protein sequence ID" value="NGZ44914.1"/>
    <property type="molecule type" value="Genomic_DNA"/>
</dbReference>
<dbReference type="Pfam" id="PF13271">
    <property type="entry name" value="DUF4062"/>
    <property type="match status" value="1"/>
</dbReference>
<evidence type="ECO:0000259" key="1">
    <source>
        <dbReference type="Pfam" id="PF13271"/>
    </source>
</evidence>
<dbReference type="Proteomes" id="UP001318301">
    <property type="component" value="Unassembled WGS sequence"/>
</dbReference>
<keyword evidence="3" id="KW-1185">Reference proteome</keyword>
<gene>
    <name evidence="2" type="ORF">EWU23_10545</name>
</gene>
<feature type="domain" description="DUF4062" evidence="1">
    <location>
        <begin position="5"/>
        <end position="90"/>
    </location>
</feature>
<reference evidence="2 3" key="1">
    <citation type="submission" date="2019-02" db="EMBL/GenBank/DDBJ databases">
        <title>Genome of a new Bacteroidetes strain.</title>
        <authorList>
            <person name="Pitt A."/>
        </authorList>
    </citation>
    <scope>NUCLEOTIDE SEQUENCE [LARGE SCALE GENOMIC DNA]</scope>
    <source>
        <strain evidence="2 3">50C-KIRBA</strain>
    </source>
</reference>
<evidence type="ECO:0000313" key="2">
    <source>
        <dbReference type="EMBL" id="NGZ44914.1"/>
    </source>
</evidence>
<organism evidence="2 3">
    <name type="scientific">Aquirufa beregesia</name>
    <dbReference type="NCBI Taxonomy" id="2516556"/>
    <lineage>
        <taxon>Bacteria</taxon>
        <taxon>Pseudomonadati</taxon>
        <taxon>Bacteroidota</taxon>
        <taxon>Cytophagia</taxon>
        <taxon>Cytophagales</taxon>
        <taxon>Flectobacillaceae</taxon>
        <taxon>Aquirufa</taxon>
    </lineage>
</organism>
<dbReference type="RefSeq" id="WP_166231980.1">
    <property type="nucleotide sequence ID" value="NZ_CBCSIJ010000016.1"/>
</dbReference>
<proteinExistence type="predicted"/>
<sequence length="325" mass="37704">MAKPRVFVSSTYYDLKYIRENLKYFIKTIGYEPVLSEDGDVFYNPKNHTHDSCLTEVPACQIFILIIGGRFGGQYINGKKSITNMEYEIAIKEKVPVFALVEIAILGEHKVYSDNVKNNKKVKAEEICYPSVDNVKIFEFIDEVRKHTVNNAIVPFRDFTDIETYLKKQWAGMMFSFLNDKIQENRVANTLEEISKVNQKIEVLTTQILKSVGKDLQFVTVLLYESMIGNESYRAMTHFRDEKKSAYVKTNPIDFLKSNSFDELAKNLGVNLKIVDSDFTVSSSGEIDSYYYKQCVKNYEIIKEDFNRILNENNLTIEKYIKEMN</sequence>
<comment type="caution">
    <text evidence="2">The sequence shown here is derived from an EMBL/GenBank/DDBJ whole genome shotgun (WGS) entry which is preliminary data.</text>
</comment>